<dbReference type="SUPFAM" id="SSF57016">
    <property type="entry name" value="Plant lectins/antimicrobial peptides"/>
    <property type="match status" value="1"/>
</dbReference>
<dbReference type="GO" id="GO:0008061">
    <property type="term" value="F:chitin binding"/>
    <property type="evidence" value="ECO:0007669"/>
    <property type="project" value="UniProtKB-KW"/>
</dbReference>
<keyword evidence="4" id="KW-1185">Reference proteome</keyword>
<dbReference type="OrthoDB" id="10111783at2759"/>
<dbReference type="Proteomes" id="UP000515135">
    <property type="component" value="Unplaced"/>
</dbReference>
<feature type="coiled-coil region" evidence="2">
    <location>
        <begin position="137"/>
        <end position="164"/>
    </location>
</feature>
<evidence type="ECO:0000256" key="3">
    <source>
        <dbReference type="SAM" id="SignalP"/>
    </source>
</evidence>
<keyword evidence="3" id="KW-0732">Signal</keyword>
<keyword evidence="2" id="KW-0175">Coiled coil</keyword>
<gene>
    <name evidence="5 6" type="primary">LOC109488149</name>
</gene>
<keyword evidence="1" id="KW-0147">Chitin-binding</keyword>
<evidence type="ECO:0000313" key="6">
    <source>
        <dbReference type="RefSeq" id="XP_019647876.1"/>
    </source>
</evidence>
<dbReference type="Gene3D" id="3.30.60.10">
    <property type="entry name" value="Endochitinase-like"/>
    <property type="match status" value="1"/>
</dbReference>
<evidence type="ECO:0000256" key="1">
    <source>
        <dbReference type="ARBA" id="ARBA00022669"/>
    </source>
</evidence>
<accession>A0A6P5B058</accession>
<sequence length="425" mass="47420">MGVLSVILLGCLALLSASSSGNEDAHYIRGQDNNGLVTMKGCEGHQRGDQWGSSYHHNCICKGPDRLCYPVNCLPGSEIVRDLNDLWNCEVVRSKREITESAKAVHSRGKRMTGLDAFGVFSGVVGTIGFILDRIEAAQTTAQLNEIQDQIQKLDTKMDVLTRSVSDLKLGQEYSQLVFLYGRDEQRLRNMIKTLANLQISSGKYILPGHRIQHWADMVLSYGSDGVHEVLEHLREMVFPSGIFAGKGLFEICHKRLITSYMSKYSEKMKQKVAQVYGLFGGGYAVWIAALRIKGITADISHIKEEGEGRLRDLESFLQKYTEPKNWREDLRCGPGYLAENGKQAKCHPDSHYPCCSRYNWCGNTANHCKAWRVDHRCGKGFLAENGKPAQCNPDGWNPCCSGNQWCTNNNPCNCQGVCGLQEKG</sequence>
<dbReference type="RefSeq" id="XP_019647876.1">
    <property type="nucleotide sequence ID" value="XM_019792317.1"/>
</dbReference>
<name>A0A6P5B058_BRABE</name>
<dbReference type="InterPro" id="IPR036861">
    <property type="entry name" value="Endochitinase-like_sf"/>
</dbReference>
<dbReference type="AlphaFoldDB" id="A0A6P5B058"/>
<proteinExistence type="predicted"/>
<dbReference type="GeneID" id="109488149"/>
<feature type="signal peptide" evidence="3">
    <location>
        <begin position="1"/>
        <end position="21"/>
    </location>
</feature>
<feature type="chain" id="PRO_5044647776" evidence="3">
    <location>
        <begin position="22"/>
        <end position="425"/>
    </location>
</feature>
<organism evidence="4 6">
    <name type="scientific">Branchiostoma belcheri</name>
    <name type="common">Amphioxus</name>
    <dbReference type="NCBI Taxonomy" id="7741"/>
    <lineage>
        <taxon>Eukaryota</taxon>
        <taxon>Metazoa</taxon>
        <taxon>Chordata</taxon>
        <taxon>Cephalochordata</taxon>
        <taxon>Leptocardii</taxon>
        <taxon>Amphioxiformes</taxon>
        <taxon>Branchiostomatidae</taxon>
        <taxon>Branchiostoma</taxon>
    </lineage>
</organism>
<dbReference type="KEGG" id="bbel:109488149"/>
<evidence type="ECO:0000256" key="2">
    <source>
        <dbReference type="SAM" id="Coils"/>
    </source>
</evidence>
<reference evidence="5 6" key="1">
    <citation type="submission" date="2025-04" db="UniProtKB">
        <authorList>
            <consortium name="RefSeq"/>
        </authorList>
    </citation>
    <scope>IDENTIFICATION</scope>
    <source>
        <tissue evidence="5 6">Gonad</tissue>
    </source>
</reference>
<evidence type="ECO:0000313" key="4">
    <source>
        <dbReference type="Proteomes" id="UP000515135"/>
    </source>
</evidence>
<dbReference type="RefSeq" id="XP_019647869.1">
    <property type="nucleotide sequence ID" value="XM_019792310.1"/>
</dbReference>
<evidence type="ECO:0000313" key="5">
    <source>
        <dbReference type="RefSeq" id="XP_019647869.1"/>
    </source>
</evidence>
<protein>
    <submittedName>
        <fullName evidence="5 6">Uncharacterized protein LOC109488149 isoform X1</fullName>
    </submittedName>
</protein>